<dbReference type="RefSeq" id="WP_155475059.1">
    <property type="nucleotide sequence ID" value="NZ_WNKU01000002.1"/>
</dbReference>
<accession>A0A6I3SGK7</accession>
<feature type="compositionally biased region" description="Polar residues" evidence="1">
    <location>
        <begin position="15"/>
        <end position="39"/>
    </location>
</feature>
<protein>
    <submittedName>
        <fullName evidence="2">Uncharacterized protein</fullName>
    </submittedName>
</protein>
<dbReference type="OrthoDB" id="2079743at2"/>
<evidence type="ECO:0000313" key="2">
    <source>
        <dbReference type="EMBL" id="MTV47956.1"/>
    </source>
</evidence>
<organism evidence="2 3">
    <name type="scientific">Heliobacterium mobile</name>
    <name type="common">Heliobacillus mobilis</name>
    <dbReference type="NCBI Taxonomy" id="28064"/>
    <lineage>
        <taxon>Bacteria</taxon>
        <taxon>Bacillati</taxon>
        <taxon>Bacillota</taxon>
        <taxon>Clostridia</taxon>
        <taxon>Eubacteriales</taxon>
        <taxon>Heliobacteriaceae</taxon>
        <taxon>Heliobacterium</taxon>
    </lineage>
</organism>
<gene>
    <name evidence="2" type="ORF">GJ688_03055</name>
</gene>
<evidence type="ECO:0000313" key="3">
    <source>
        <dbReference type="Proteomes" id="UP000430670"/>
    </source>
</evidence>
<keyword evidence="3" id="KW-1185">Reference proteome</keyword>
<dbReference type="Proteomes" id="UP000430670">
    <property type="component" value="Unassembled WGS sequence"/>
</dbReference>
<name>A0A6I3SGK7_HELMO</name>
<dbReference type="AlphaFoldDB" id="A0A6I3SGK7"/>
<sequence>MGMLVKLFQRRGNSWGNSNVGEQRTSQTMTAPQSGFSKRTNLRPPGPEEPFLYDEEERRILRDINLSLIIIKMTFQLADDRRLASGAVARNLQPFVVLDMERPRKEYLKLLANAARTESANFATKAGFESFEALGRRWQKSGKDLYDQTLLLGPMGDQFESKLQHVLRKYAKLAKVPYLTVVTRLPAEPLRVEVPRFQVNRPFVLGGIPCASFEDARLLAQTLAPAVARDEKDGLIEHYTSHYLE</sequence>
<comment type="caution">
    <text evidence="2">The sequence shown here is derived from an EMBL/GenBank/DDBJ whole genome shotgun (WGS) entry which is preliminary data.</text>
</comment>
<feature type="region of interest" description="Disordered" evidence="1">
    <location>
        <begin position="15"/>
        <end position="47"/>
    </location>
</feature>
<dbReference type="EMBL" id="WNKU01000002">
    <property type="protein sequence ID" value="MTV47956.1"/>
    <property type="molecule type" value="Genomic_DNA"/>
</dbReference>
<evidence type="ECO:0000256" key="1">
    <source>
        <dbReference type="SAM" id="MobiDB-lite"/>
    </source>
</evidence>
<reference evidence="2 3" key="1">
    <citation type="submission" date="2019-11" db="EMBL/GenBank/DDBJ databases">
        <title>Whole-genome sequence of a the green, strictly anaerobic photosynthetic bacterium Heliobacillus mobilis DSM 6151.</title>
        <authorList>
            <person name="Kyndt J.A."/>
            <person name="Meyer T.E."/>
        </authorList>
    </citation>
    <scope>NUCLEOTIDE SEQUENCE [LARGE SCALE GENOMIC DNA]</scope>
    <source>
        <strain evidence="2 3">DSM 6151</strain>
    </source>
</reference>
<proteinExistence type="predicted"/>